<dbReference type="PANTHER" id="PTHR42884">
    <property type="entry name" value="PROPROTEIN CONVERTASE SUBTILISIN/KEXIN-RELATED"/>
    <property type="match status" value="1"/>
</dbReference>
<dbReference type="InterPro" id="IPR023828">
    <property type="entry name" value="Peptidase_S8_Ser-AS"/>
</dbReference>
<dbReference type="Pfam" id="PF00353">
    <property type="entry name" value="HemolysinCabind"/>
    <property type="match status" value="3"/>
</dbReference>
<dbReference type="Gene3D" id="3.40.50.200">
    <property type="entry name" value="Peptidase S8/S53 domain"/>
    <property type="match status" value="1"/>
</dbReference>
<comment type="caution">
    <text evidence="5">Lacks conserved residue(s) required for the propagation of feature annotation.</text>
</comment>
<dbReference type="InterPro" id="IPR000209">
    <property type="entry name" value="Peptidase_S8/S53_dom"/>
</dbReference>
<evidence type="ECO:0000256" key="1">
    <source>
        <dbReference type="ARBA" id="ARBA00022670"/>
    </source>
</evidence>
<dbReference type="EMBL" id="CWJI01000008">
    <property type="protein sequence ID" value="CRY55840.1"/>
    <property type="molecule type" value="Genomic_DNA"/>
</dbReference>
<gene>
    <name evidence="7" type="primary">aspA_1</name>
    <name evidence="7" type="ORF">ERS008476_02849</name>
</gene>
<dbReference type="PROSITE" id="PS51892">
    <property type="entry name" value="SUBTILASE"/>
    <property type="match status" value="1"/>
</dbReference>
<evidence type="ECO:0000256" key="4">
    <source>
        <dbReference type="ARBA" id="ARBA00022837"/>
    </source>
</evidence>
<dbReference type="Gene3D" id="2.60.120.260">
    <property type="entry name" value="Galactose-binding domain-like"/>
    <property type="match status" value="1"/>
</dbReference>
<dbReference type="Pfam" id="PF01483">
    <property type="entry name" value="P_proprotein"/>
    <property type="match status" value="1"/>
</dbReference>
<evidence type="ECO:0000313" key="7">
    <source>
        <dbReference type="EMBL" id="CRY55840.1"/>
    </source>
</evidence>
<organism evidence="7 8">
    <name type="scientific">Yersinia intermedia</name>
    <dbReference type="NCBI Taxonomy" id="631"/>
    <lineage>
        <taxon>Bacteria</taxon>
        <taxon>Pseudomonadati</taxon>
        <taxon>Pseudomonadota</taxon>
        <taxon>Gammaproteobacteria</taxon>
        <taxon>Enterobacterales</taxon>
        <taxon>Yersiniaceae</taxon>
        <taxon>Yersinia</taxon>
    </lineage>
</organism>
<dbReference type="Proteomes" id="UP000043316">
    <property type="component" value="Unassembled WGS sequence"/>
</dbReference>
<proteinExistence type="inferred from homology"/>
<dbReference type="GO" id="GO:0005509">
    <property type="term" value="F:calcium ion binding"/>
    <property type="evidence" value="ECO:0007669"/>
    <property type="project" value="InterPro"/>
</dbReference>
<protein>
    <submittedName>
        <fullName evidence="7">Putative serine protease</fullName>
        <ecNumber evidence="7">3.4.21.-</ecNumber>
    </submittedName>
</protein>
<dbReference type="PROSITE" id="PS51829">
    <property type="entry name" value="P_HOMO_B"/>
    <property type="match status" value="1"/>
</dbReference>
<dbReference type="GO" id="GO:0012505">
    <property type="term" value="C:endomembrane system"/>
    <property type="evidence" value="ECO:0007669"/>
    <property type="project" value="UniProtKB-ARBA"/>
</dbReference>
<keyword evidence="3" id="KW-0720">Serine protease</keyword>
<accession>A0A0H5LXT7</accession>
<sequence>MLQQRKIQDELRLTAAELACAKEILDSKKDPALMYEYLISKGDRYASLANGVARGDSIAGEAAIGYLKNIAASHNQLVTEELINKIRFDMASEYLNLQYSRLEDSTNSISGDINHKEAGKFHNVVFKKYDLPPEAWTLEPVLKVMPVEQREGYWQRVLNSAGNPSEEILLSINTVKMMIGELSNSPASEQPKIHQWLRTILDPDNAGVVGRVISSQLFSFSDDIPDAVPQCNIDINITPSPLATEHIADEDQRQRDVTNGYLINKPTHSLSFTDSSLDNTDFASVQMGSMASGGIRPGEIQLDPNMQPSRYLSEYYLERPAYMLPEKGLFDAATLNGLSAQTTFNTYVDPLLLDLTGRGVTMLSLRDGVLFDIDNSGTLKRTGWAGPDTGMLVIDNGSGEIENISQMFSEYFAGAAGVGGQPGEKKYRDGFAALASQDSDGNGVIDKHDPIWRKLRVWHDHSHDGIVDQGEMRTLNSWRISQINVESTAVDNDNRNGNRVLARSVFMMNGQPQEVLAVTFASSPVSNTVIKRDDNGAFIRSVTGEVTTTAYVQMNHEKATLSADELAVNNVYGGNKGDNLTASAVGSWLVGRGGSNSYQGKAGDDVFVISASDDPNNIQGSGGTDTVLITGNKGVALNMARSGITIAQGGDGNDIIVSGGNRGVFIKGGNGHSTLVGGGGNDVLSGGRGKNRIIGGSGKAAIYAGPQGDIIYASEQGSIIHAGGGADRIYGNKSDDVIVAGQGDAVIDGGGGINIVSVHGSYEDYTVTRTTDGYQVEDKVAGRDGTLTLKNIQKLNFADISAVELNVDTILPVNDIVIYGDGSPVSRSLNTHIPASVMLDNDIRFNDNVEIVIANVSDAMGGTVKLEDNGDVLFMPDSTFTGVMSFKYEVKSTTGDPALFVTNLSSGESATMRATVIMRSADIPNDPLLIKQNYLNDINVVPVWQDYTGKGVRIGQFEPGGQFATVPEIFDIQHPDLVANVDPHWLATQQSTGVLPEAISNHASMVAGVMVAAKNRVGGVGVAYEATLGGHYLSNDGADMTTLGKMSSYDVVNHSWVFKHEFATSNVANGIIDLANTLNMTLHYAAANGRGGLGTIIVTAGGNQREKGGSTQGALMSNSRFGIQVAAMNTKADLSTLRAHSEPFSNTGASLLISAPGSHIISSSHQLTAERGAVFGAQYSHEQGTSFAAPIVSGIAALMLQANPNLGYRDVQQILALSARRVDDPATQWRMNYSKNWNGGGMHVSHDYGFGAVDARAAVRLAESWNQQKTDVNQETLEAKFELSRQNALSGGMKKNTSVRLRDELDFEVEQVEVDLSADVGRLGDLTLILVSPNGTQSILLDRPGITKRIIDGGKGHSGEESNTGSQITGDFNHTFMSTHYRGEQSGGQWRLIVENAENGLPVHLKQSALRLLGHRSNPDDIYFYTDEFASLAAEQPLRAVLDDAINGTAGGRNTLNAAAISRNVVVNLADGTANLGGTDLVIRSPDTIHNIISGDGDDILSAGQHDSVLDGGRGRNILTGGAGKDVFVVHKRTDGYDKIINFDAARGELIQLDDFYGKIFSELKLIQQQSDVVIQLSNNQNSLIKNQQVSKLGAQHFNIQSTFITPTNDVNGNLSANSILSINKTPSQFETILLSGGAQGVSLSSDSHGKMQASLKGKVYQRDSAEASVFIIAPQENAKDYKNALRGFRHGIDKINLSAVGIRHYSELVVDKKDRMVLQGLALIQGVEISTTAPDAYLNPNGEHISLLYLDGLDVSQLVADDFIFAESESRVGDNPAVSPSATPKLLFLPDPVVSPPAISKLRLPIIPDVSPPAIPRLGLPEIPVIIPPVIPNLRLPTIPTISPPAIPKLRIPAIPDLFPVATNTLSPVIPDDMTPLINMMPNFDDLVVELELEGTYSLPPLPAMLSPTQLTSHYQ</sequence>
<dbReference type="SUPFAM" id="SSF49785">
    <property type="entry name" value="Galactose-binding domain-like"/>
    <property type="match status" value="1"/>
</dbReference>
<name>A0A0H5LXT7_YERIN</name>
<dbReference type="PROSITE" id="PS00138">
    <property type="entry name" value="SUBTILASE_SER"/>
    <property type="match status" value="1"/>
</dbReference>
<evidence type="ECO:0000313" key="8">
    <source>
        <dbReference type="Proteomes" id="UP000043316"/>
    </source>
</evidence>
<reference evidence="8" key="1">
    <citation type="submission" date="2015-03" db="EMBL/GenBank/DDBJ databases">
        <authorList>
            <consortium name="Pathogen Informatics"/>
        </authorList>
    </citation>
    <scope>NUCLEOTIDE SEQUENCE [LARGE SCALE GENOMIC DNA]</scope>
    <source>
        <strain evidence="8">R148</strain>
    </source>
</reference>
<dbReference type="Gene3D" id="2.150.10.10">
    <property type="entry name" value="Serralysin-like metalloprotease, C-terminal"/>
    <property type="match status" value="2"/>
</dbReference>
<dbReference type="InterPro" id="IPR008979">
    <property type="entry name" value="Galactose-bd-like_sf"/>
</dbReference>
<evidence type="ECO:0000259" key="6">
    <source>
        <dbReference type="PROSITE" id="PS51829"/>
    </source>
</evidence>
<dbReference type="GO" id="GO:0016020">
    <property type="term" value="C:membrane"/>
    <property type="evidence" value="ECO:0007669"/>
    <property type="project" value="TreeGrafter"/>
</dbReference>
<dbReference type="Pfam" id="PF17963">
    <property type="entry name" value="Big_9"/>
    <property type="match status" value="1"/>
</dbReference>
<feature type="domain" description="P/Homo B" evidence="6">
    <location>
        <begin position="1264"/>
        <end position="1418"/>
    </location>
</feature>
<dbReference type="EC" id="3.4.21.-" evidence="7"/>
<dbReference type="Pfam" id="PF00082">
    <property type="entry name" value="Peptidase_S8"/>
    <property type="match status" value="1"/>
</dbReference>
<dbReference type="RefSeq" id="WP_072102548.1">
    <property type="nucleotide sequence ID" value="NZ_CWJI01000008.1"/>
</dbReference>
<dbReference type="InterPro" id="IPR001343">
    <property type="entry name" value="Hemolysn_Ca-bd"/>
</dbReference>
<dbReference type="InterPro" id="IPR011049">
    <property type="entry name" value="Serralysin-like_metalloprot_C"/>
</dbReference>
<keyword evidence="2 7" id="KW-0378">Hydrolase</keyword>
<comment type="similarity">
    <text evidence="5">Belongs to the peptidase S8 family.</text>
</comment>
<evidence type="ECO:0000256" key="2">
    <source>
        <dbReference type="ARBA" id="ARBA00022801"/>
    </source>
</evidence>
<keyword evidence="1 7" id="KW-0645">Protease</keyword>
<evidence type="ECO:0000256" key="5">
    <source>
        <dbReference type="PROSITE-ProRule" id="PRU01240"/>
    </source>
</evidence>
<dbReference type="SUPFAM" id="SSF52743">
    <property type="entry name" value="Subtilisin-like"/>
    <property type="match status" value="1"/>
</dbReference>
<dbReference type="SUPFAM" id="SSF51120">
    <property type="entry name" value="beta-Roll"/>
    <property type="match status" value="3"/>
</dbReference>
<dbReference type="GO" id="GO:0016485">
    <property type="term" value="P:protein processing"/>
    <property type="evidence" value="ECO:0007669"/>
    <property type="project" value="TreeGrafter"/>
</dbReference>
<dbReference type="PANTHER" id="PTHR42884:SF14">
    <property type="entry name" value="NEUROENDOCRINE CONVERTASE 1"/>
    <property type="match status" value="1"/>
</dbReference>
<dbReference type="GO" id="GO:0004252">
    <property type="term" value="F:serine-type endopeptidase activity"/>
    <property type="evidence" value="ECO:0007669"/>
    <property type="project" value="InterPro"/>
</dbReference>
<dbReference type="InterPro" id="IPR036852">
    <property type="entry name" value="Peptidase_S8/S53_dom_sf"/>
</dbReference>
<dbReference type="GO" id="GO:0005737">
    <property type="term" value="C:cytoplasm"/>
    <property type="evidence" value="ECO:0007669"/>
    <property type="project" value="UniProtKB-ARBA"/>
</dbReference>
<evidence type="ECO:0000256" key="3">
    <source>
        <dbReference type="ARBA" id="ARBA00022825"/>
    </source>
</evidence>
<dbReference type="InterPro" id="IPR002884">
    <property type="entry name" value="P_dom"/>
</dbReference>
<keyword evidence="4" id="KW-0106">Calcium</keyword>